<dbReference type="EMBL" id="JAFVMF010000022">
    <property type="protein sequence ID" value="MBO1361428.1"/>
    <property type="molecule type" value="Genomic_DNA"/>
</dbReference>
<evidence type="ECO:0000313" key="2">
    <source>
        <dbReference type="EMBL" id="MBO1361428.1"/>
    </source>
</evidence>
<dbReference type="Pfam" id="PF06048">
    <property type="entry name" value="DUF927"/>
    <property type="match status" value="1"/>
</dbReference>
<sequence>MTVLEFKRKRPRLQAGGEIEINNDASEEYCGGSFRRKGNRFQYAEKTQSQGVEIVLAYRDLCAAFTVVGRLAGDPCCTLLAVQNFSGKTVELEIHAEIVTERLGFVKLFRASGVYVAAGRGINELIVSLLTALEQDSPVYPTQARPGWSTDFSSYVMANGEVIGRADPPPYLRGKRPDRHVRYPEGGRGRYPQFALATGNPTLLTAVGAALAPVLLRPLGLEGFGLHLDGESGLGKSVALLVAGSAWGDPGKERQSCAGTTNALLARLAAADDGPLVADELGEIGLRGRGDIAYAVGNGGGKSRCRVDGSLRPTVSFRTVMLSAGEMSYRALVESSKDGEGAAGQNARLLDLPAEGSAGGIFDELHGRGGSYELSQELRDCVRQEHGILARAFITSILSDLGTVRREWGQFGPAFRVRCVPVNASAQVDRAGQSYAVIAFALRRACGVIPRWRGLEQEMETAVATCFGRWLDARGGAENGELLRLVEGLRAFLETQAARFMPMTSGGPSSLTPPPNAAGILLQNRSGDSDLHLLNTAVFKEIKGRMNVEAAARMLFKAGLLRGYGADPEKYRWRYQLRLGSGRQSSPRYFYAIESSIFSYGVANNEN</sequence>
<dbReference type="RefSeq" id="WP_207883159.1">
    <property type="nucleotide sequence ID" value="NZ_JAFVMF010000022.1"/>
</dbReference>
<evidence type="ECO:0000313" key="3">
    <source>
        <dbReference type="Proteomes" id="UP000664771"/>
    </source>
</evidence>
<evidence type="ECO:0000259" key="1">
    <source>
        <dbReference type="Pfam" id="PF06048"/>
    </source>
</evidence>
<keyword evidence="3" id="KW-1185">Reference proteome</keyword>
<organism evidence="2 3">
    <name type="scientific">Acetobacter sacchari</name>
    <dbReference type="NCBI Taxonomy" id="2661687"/>
    <lineage>
        <taxon>Bacteria</taxon>
        <taxon>Pseudomonadati</taxon>
        <taxon>Pseudomonadota</taxon>
        <taxon>Alphaproteobacteria</taxon>
        <taxon>Acetobacterales</taxon>
        <taxon>Acetobacteraceae</taxon>
        <taxon>Acetobacter</taxon>
    </lineage>
</organism>
<accession>A0ABS3LZX1</accession>
<gene>
    <name evidence="2" type="ORF">J2D73_16710</name>
</gene>
<reference evidence="2 3" key="1">
    <citation type="submission" date="2021-03" db="EMBL/GenBank/DDBJ databases">
        <title>The complete genome sequence of Acetobacter sacchari TBRC 11175.</title>
        <authorList>
            <person name="Charoenyingcharoen P."/>
            <person name="Yukphan P."/>
        </authorList>
    </citation>
    <scope>NUCLEOTIDE SEQUENCE [LARGE SCALE GENOMIC DNA]</scope>
    <source>
        <strain evidence="2 3">TBRC 11175</strain>
    </source>
</reference>
<feature type="domain" description="DUF927" evidence="1">
    <location>
        <begin position="125"/>
        <end position="313"/>
    </location>
</feature>
<protein>
    <submittedName>
        <fullName evidence="2">DUF927 domain-containing protein</fullName>
    </submittedName>
</protein>
<name>A0ABS3LZX1_9PROT</name>
<dbReference type="Proteomes" id="UP000664771">
    <property type="component" value="Unassembled WGS sequence"/>
</dbReference>
<dbReference type="InterPro" id="IPR009270">
    <property type="entry name" value="DUF927"/>
</dbReference>
<comment type="caution">
    <text evidence="2">The sequence shown here is derived from an EMBL/GenBank/DDBJ whole genome shotgun (WGS) entry which is preliminary data.</text>
</comment>
<proteinExistence type="predicted"/>